<proteinExistence type="inferred from homology"/>
<gene>
    <name evidence="8" type="ORF">FNF27_01470</name>
    <name evidence="6" type="ORF">FNF29_01690</name>
    <name evidence="7" type="ORF">FNF31_04248</name>
</gene>
<accession>A0A5A8D6I8</accession>
<dbReference type="Proteomes" id="UP000325113">
    <property type="component" value="Unassembled WGS sequence"/>
</dbReference>
<evidence type="ECO:0000313" key="8">
    <source>
        <dbReference type="EMBL" id="KAA0177140.1"/>
    </source>
</evidence>
<evidence type="ECO:0000256" key="3">
    <source>
        <dbReference type="ARBA" id="ARBA00023274"/>
    </source>
</evidence>
<comment type="caution">
    <text evidence="7">The sequence shown here is derived from an EMBL/GenBank/DDBJ whole genome shotgun (WGS) entry which is preliminary data.</text>
</comment>
<dbReference type="InterPro" id="IPR005729">
    <property type="entry name" value="Ribosomal_uS10_euk/arc"/>
</dbReference>
<keyword evidence="2" id="KW-0689">Ribosomal protein</keyword>
<keyword evidence="3" id="KW-0687">Ribonucleoprotein</keyword>
<dbReference type="AlphaFoldDB" id="A0A5A8D6I8"/>
<evidence type="ECO:0000259" key="5">
    <source>
        <dbReference type="SMART" id="SM01403"/>
    </source>
</evidence>
<dbReference type="NCBIfam" id="TIGR01046">
    <property type="entry name" value="uS10_euk_arch"/>
    <property type="match status" value="1"/>
</dbReference>
<dbReference type="OMA" id="WCEYRRR"/>
<dbReference type="SUPFAM" id="SSF54999">
    <property type="entry name" value="Ribosomal protein S10"/>
    <property type="match status" value="1"/>
</dbReference>
<organism evidence="7 11">
    <name type="scientific">Cafeteria roenbergensis</name>
    <name type="common">Marine flagellate</name>
    <dbReference type="NCBI Taxonomy" id="33653"/>
    <lineage>
        <taxon>Eukaryota</taxon>
        <taxon>Sar</taxon>
        <taxon>Stramenopiles</taxon>
        <taxon>Bigyra</taxon>
        <taxon>Opalozoa</taxon>
        <taxon>Bicosoecida</taxon>
        <taxon>Cafeteriaceae</taxon>
        <taxon>Cafeteria</taxon>
    </lineage>
</organism>
<evidence type="ECO:0000313" key="6">
    <source>
        <dbReference type="EMBL" id="KAA0155775.1"/>
    </source>
</evidence>
<dbReference type="HAMAP" id="MF_00508">
    <property type="entry name" value="Ribosomal_uS10"/>
    <property type="match status" value="1"/>
</dbReference>
<evidence type="ECO:0000313" key="9">
    <source>
        <dbReference type="Proteomes" id="UP000322899"/>
    </source>
</evidence>
<dbReference type="OrthoDB" id="10248551at2759"/>
<evidence type="ECO:0000256" key="4">
    <source>
        <dbReference type="ARBA" id="ARBA00035162"/>
    </source>
</evidence>
<dbReference type="Gene3D" id="3.30.70.600">
    <property type="entry name" value="Ribosomal protein S10 domain"/>
    <property type="match status" value="1"/>
</dbReference>
<sequence length="160" mass="17493">MPGTARGYPQPAAAQGLVPCALGPELHPRNMAVVPTKKGAAAPEEVAVHKIRIKLSSREVTKLESVCSKLKKKALERGFPVAGPVRLPTKQMEITTRKGPSGEGTNTWDTYTMRIHSRIVELSAPVSEVKTLTAVDIEAGVLVDVKVILRKRRRHKRKAF</sequence>
<evidence type="ECO:0000256" key="1">
    <source>
        <dbReference type="ARBA" id="ARBA00007102"/>
    </source>
</evidence>
<dbReference type="FunFam" id="3.30.70.600:FF:000004">
    <property type="entry name" value="30S ribosomal protein S10"/>
    <property type="match status" value="1"/>
</dbReference>
<dbReference type="InterPro" id="IPR027486">
    <property type="entry name" value="Ribosomal_uS10_dom"/>
</dbReference>
<evidence type="ECO:0000313" key="7">
    <source>
        <dbReference type="EMBL" id="KAA0160539.1"/>
    </source>
</evidence>
<dbReference type="GO" id="GO:0003735">
    <property type="term" value="F:structural constituent of ribosome"/>
    <property type="evidence" value="ECO:0007669"/>
    <property type="project" value="InterPro"/>
</dbReference>
<evidence type="ECO:0000313" key="11">
    <source>
        <dbReference type="Proteomes" id="UP000325113"/>
    </source>
</evidence>
<dbReference type="EMBL" id="VLTO01000005">
    <property type="protein sequence ID" value="KAA0177140.1"/>
    <property type="molecule type" value="Genomic_DNA"/>
</dbReference>
<feature type="domain" description="Small ribosomal subunit protein uS10" evidence="5">
    <location>
        <begin position="52"/>
        <end position="146"/>
    </location>
</feature>
<dbReference type="GO" id="GO:0015935">
    <property type="term" value="C:small ribosomal subunit"/>
    <property type="evidence" value="ECO:0007669"/>
    <property type="project" value="InterPro"/>
</dbReference>
<comment type="similarity">
    <text evidence="1">Belongs to the universal ribosomal protein uS10 family.</text>
</comment>
<dbReference type="Proteomes" id="UP000322899">
    <property type="component" value="Unassembled WGS sequence"/>
</dbReference>
<dbReference type="Proteomes" id="UP000323011">
    <property type="component" value="Unassembled WGS sequence"/>
</dbReference>
<reference evidence="9 10" key="1">
    <citation type="submission" date="2019-07" db="EMBL/GenBank/DDBJ databases">
        <title>Genomes of Cafeteria roenbergensis.</title>
        <authorList>
            <person name="Fischer M.G."/>
            <person name="Hackl T."/>
            <person name="Roman M."/>
        </authorList>
    </citation>
    <scope>NUCLEOTIDE SEQUENCE [LARGE SCALE GENOMIC DNA]</scope>
    <source>
        <strain evidence="6 10">BVI</strain>
        <strain evidence="7 11">Cflag</strain>
        <strain evidence="8 9">E4-10P</strain>
    </source>
</reference>
<keyword evidence="10" id="KW-1185">Reference proteome</keyword>
<evidence type="ECO:0000256" key="2">
    <source>
        <dbReference type="ARBA" id="ARBA00022980"/>
    </source>
</evidence>
<dbReference type="EMBL" id="VLTM01000043">
    <property type="protein sequence ID" value="KAA0160539.1"/>
    <property type="molecule type" value="Genomic_DNA"/>
</dbReference>
<dbReference type="PANTHER" id="PTHR11700">
    <property type="entry name" value="30S RIBOSOMAL PROTEIN S10 FAMILY MEMBER"/>
    <property type="match status" value="1"/>
</dbReference>
<dbReference type="PRINTS" id="PR00971">
    <property type="entry name" value="RIBOSOMALS10"/>
</dbReference>
<name>A0A5A8D6I8_CAFRO</name>
<protein>
    <recommendedName>
        <fullName evidence="4">Small ribosomal subunit protein uS10</fullName>
    </recommendedName>
</protein>
<evidence type="ECO:0000313" key="10">
    <source>
        <dbReference type="Proteomes" id="UP000323011"/>
    </source>
</evidence>
<dbReference type="InterPro" id="IPR036838">
    <property type="entry name" value="Ribosomal_uS10_dom_sf"/>
</dbReference>
<dbReference type="GO" id="GO:0006412">
    <property type="term" value="P:translation"/>
    <property type="evidence" value="ECO:0007669"/>
    <property type="project" value="InterPro"/>
</dbReference>
<dbReference type="SMART" id="SM01403">
    <property type="entry name" value="Ribosomal_S10"/>
    <property type="match status" value="1"/>
</dbReference>
<dbReference type="Pfam" id="PF00338">
    <property type="entry name" value="Ribosomal_S10"/>
    <property type="match status" value="1"/>
</dbReference>
<dbReference type="EMBL" id="VLTN01000006">
    <property type="protein sequence ID" value="KAA0155775.1"/>
    <property type="molecule type" value="Genomic_DNA"/>
</dbReference>
<dbReference type="InterPro" id="IPR001848">
    <property type="entry name" value="Ribosomal_uS10"/>
</dbReference>